<evidence type="ECO:0000259" key="5">
    <source>
        <dbReference type="SMART" id="SM00892"/>
    </source>
</evidence>
<dbReference type="Pfam" id="PF01223">
    <property type="entry name" value="Endonuclease_NS"/>
    <property type="match status" value="1"/>
</dbReference>
<feature type="active site" description="Proton acceptor" evidence="1">
    <location>
        <position position="512"/>
    </location>
</feature>
<dbReference type="InterPro" id="IPR044929">
    <property type="entry name" value="DNA/RNA_non-sp_Endonuclease_sf"/>
</dbReference>
<sequence>MSLQTVTYSETFLAKLKFLREQKAATIPLQAPLATIESRDRRADPLTVLARRIENMAASGSGVSSFDLERVLGRNDLLPINFLYRGAFAARTVCRIWVGDLFGANGSWGTGFLVSPRLLITNHHVIHSADEATRASAQFGYEMNNNGRIQDGKTFQLTPQEAFITDPELDFTLVAVAEQSENDDAALSDYEFLRLDPTLHKVEPEEFVTVIQHPDGQPKQIAIRENKVLQIGDAQDDLKDNFLWYASDTAPGSSGSPVLNDNWQVVAVHHRSVVESRIRDGVEEIQLTNGEWVPKLDAEKLSETQIKWIANEGVRTSRIFARINQVQSQQAEAASSLVRAFLEDAQGIRVFPGTTPRQSVVHLKPDASELTESTDELSLERKKRRPDSGDRPSADGSTRSLSYYKGRTGYDPNFLGMSIPLPSLTPTAIAFGPVTPVKGTDDNVLRYTHFSVVMCETRRLAFFTAVNIDGKQWVGLERGRDTWFLDPRIPKTAQLGNTFYSNEPGNFFDRGHLVRRQDPLWGTEQQAELANNDTFHFTNCAPQYFLFNQSKELWQGLENFILTNTDQNDLLASVFTGPIFQANDTLHRGIQVPQFFWKVVLVVDADGKLYASAYVVSQQKFVEDIPFERKPVGEFNTFQVAIAELETRTGLQFIDAVRAADVYTGPAKGRRLSGLSDVEHPRRG</sequence>
<dbReference type="SUPFAM" id="SSF54060">
    <property type="entry name" value="His-Me finger endonucleases"/>
    <property type="match status" value="1"/>
</dbReference>
<dbReference type="EMBL" id="DSRU01000034">
    <property type="protein sequence ID" value="HFM96585.1"/>
    <property type="molecule type" value="Genomic_DNA"/>
</dbReference>
<protein>
    <submittedName>
        <fullName evidence="6">Trypsin-like serine protease</fullName>
    </submittedName>
</protein>
<dbReference type="GO" id="GO:0046872">
    <property type="term" value="F:metal ion binding"/>
    <property type="evidence" value="ECO:0007669"/>
    <property type="project" value="UniProtKB-KW"/>
</dbReference>
<dbReference type="InterPro" id="IPR044925">
    <property type="entry name" value="His-Me_finger_sf"/>
</dbReference>
<dbReference type="PANTHER" id="PTHR13966">
    <property type="entry name" value="ENDONUCLEASE RELATED"/>
    <property type="match status" value="1"/>
</dbReference>
<reference evidence="6" key="1">
    <citation type="journal article" date="2020" name="mSystems">
        <title>Genome- and Community-Level Interaction Insights into Carbon Utilization and Element Cycling Functions of Hydrothermarchaeota in Hydrothermal Sediment.</title>
        <authorList>
            <person name="Zhou Z."/>
            <person name="Liu Y."/>
            <person name="Xu W."/>
            <person name="Pan J."/>
            <person name="Luo Z.H."/>
            <person name="Li M."/>
        </authorList>
    </citation>
    <scope>NUCLEOTIDE SEQUENCE [LARGE SCALE GENOMIC DNA]</scope>
    <source>
        <strain evidence="6">SpSt-418</strain>
    </source>
</reference>
<dbReference type="PANTHER" id="PTHR13966:SF5">
    <property type="entry name" value="ENDONUCLEASE G, MITOCHONDRIAL"/>
    <property type="match status" value="1"/>
</dbReference>
<evidence type="ECO:0000256" key="1">
    <source>
        <dbReference type="PIRSR" id="PIRSR640255-1"/>
    </source>
</evidence>
<dbReference type="InterPro" id="IPR009003">
    <property type="entry name" value="Peptidase_S1_PA"/>
</dbReference>
<dbReference type="InterPro" id="IPR043504">
    <property type="entry name" value="Peptidase_S1_PA_chymotrypsin"/>
</dbReference>
<evidence type="ECO:0000256" key="3">
    <source>
        <dbReference type="SAM" id="MobiDB-lite"/>
    </source>
</evidence>
<evidence type="ECO:0000259" key="4">
    <source>
        <dbReference type="SMART" id="SM00477"/>
    </source>
</evidence>
<dbReference type="Gene3D" id="2.40.10.10">
    <property type="entry name" value="Trypsin-like serine proteases"/>
    <property type="match status" value="2"/>
</dbReference>
<proteinExistence type="predicted"/>
<dbReference type="InterPro" id="IPR001604">
    <property type="entry name" value="Endo_G_ENPP1-like_dom"/>
</dbReference>
<accession>A0A7C3KCJ5</accession>
<feature type="region of interest" description="Disordered" evidence="3">
    <location>
        <begin position="359"/>
        <end position="404"/>
    </location>
</feature>
<feature type="binding site" evidence="2">
    <location>
        <position position="548"/>
    </location>
    <ligand>
        <name>Mg(2+)</name>
        <dbReference type="ChEBI" id="CHEBI:18420"/>
        <note>catalytic</note>
    </ligand>
</feature>
<dbReference type="GO" id="GO:0006508">
    <property type="term" value="P:proteolysis"/>
    <property type="evidence" value="ECO:0007669"/>
    <property type="project" value="UniProtKB-KW"/>
</dbReference>
<comment type="caution">
    <text evidence="6">The sequence shown here is derived from an EMBL/GenBank/DDBJ whole genome shotgun (WGS) entry which is preliminary data.</text>
</comment>
<organism evidence="6">
    <name type="scientific">Oscillatoriales cyanobacterium SpSt-418</name>
    <dbReference type="NCBI Taxonomy" id="2282169"/>
    <lineage>
        <taxon>Bacteria</taxon>
        <taxon>Bacillati</taxon>
        <taxon>Cyanobacteriota</taxon>
        <taxon>Cyanophyceae</taxon>
        <taxon>Oscillatoriophycideae</taxon>
        <taxon>Oscillatoriales</taxon>
    </lineage>
</organism>
<keyword evidence="2" id="KW-0479">Metal-binding</keyword>
<feature type="domain" description="ENPP1-3/EXOG-like endonuclease/phosphodiesterase" evidence="4">
    <location>
        <begin position="447"/>
        <end position="660"/>
    </location>
</feature>
<dbReference type="InterPro" id="IPR040255">
    <property type="entry name" value="Non-specific_endonuclease"/>
</dbReference>
<dbReference type="Gene3D" id="3.40.570.10">
    <property type="entry name" value="Extracellular Endonuclease, subunit A"/>
    <property type="match status" value="1"/>
</dbReference>
<dbReference type="SMART" id="SM00477">
    <property type="entry name" value="NUC"/>
    <property type="match status" value="1"/>
</dbReference>
<dbReference type="GO" id="GO:0003676">
    <property type="term" value="F:nucleic acid binding"/>
    <property type="evidence" value="ECO:0007669"/>
    <property type="project" value="InterPro"/>
</dbReference>
<dbReference type="GO" id="GO:0008233">
    <property type="term" value="F:peptidase activity"/>
    <property type="evidence" value="ECO:0007669"/>
    <property type="project" value="UniProtKB-KW"/>
</dbReference>
<keyword evidence="6" id="KW-0378">Hydrolase</keyword>
<gene>
    <name evidence="6" type="ORF">ENR64_02240</name>
</gene>
<dbReference type="Pfam" id="PF13365">
    <property type="entry name" value="Trypsin_2"/>
    <property type="match status" value="1"/>
</dbReference>
<dbReference type="InterPro" id="IPR020821">
    <property type="entry name" value="ENPP1-3/EXOG-like_nuc-like"/>
</dbReference>
<evidence type="ECO:0000313" key="6">
    <source>
        <dbReference type="EMBL" id="HFM96585.1"/>
    </source>
</evidence>
<dbReference type="GO" id="GO:0004519">
    <property type="term" value="F:endonuclease activity"/>
    <property type="evidence" value="ECO:0007669"/>
    <property type="project" value="TreeGrafter"/>
</dbReference>
<dbReference type="AlphaFoldDB" id="A0A7C3KCJ5"/>
<dbReference type="CDD" id="cd00091">
    <property type="entry name" value="NUC"/>
    <property type="match status" value="1"/>
</dbReference>
<dbReference type="SUPFAM" id="SSF50494">
    <property type="entry name" value="Trypsin-like serine proteases"/>
    <property type="match status" value="1"/>
</dbReference>
<keyword evidence="6" id="KW-0645">Protease</keyword>
<dbReference type="SMART" id="SM00892">
    <property type="entry name" value="Endonuclease_NS"/>
    <property type="match status" value="1"/>
</dbReference>
<evidence type="ECO:0000256" key="2">
    <source>
        <dbReference type="PIRSR" id="PIRSR640255-2"/>
    </source>
</evidence>
<name>A0A7C3KCJ5_9CYAN</name>
<feature type="domain" description="DNA/RNA non-specific endonuclease/pyrophosphatase/phosphodiesterase" evidence="5">
    <location>
        <begin position="446"/>
        <end position="660"/>
    </location>
</feature>